<sequence>MEIGEYCTLSSCATLTFLPVTCAYCRSRFCQSHFLPLQHQCKAPGAAEADRTLSDTEILKRYQRVNTRRKDVQAAGPGEQSIPAASSSANVEEEEEPSRLPCQRAGCKRFSLHMDASIPRVKEGNQSINVAKRDGRHEQRIFTHAAPRCDRCRGFYCMTHRSAVAHGCAAPAPPTEGDKKRDAANDRKKKAQEILNKHFPDRANKPAR</sequence>
<dbReference type="PROSITE" id="PS51039">
    <property type="entry name" value="ZF_AN1"/>
    <property type="match status" value="1"/>
</dbReference>
<keyword evidence="1" id="KW-0479">Metal-binding</keyword>
<dbReference type="Pfam" id="PF01428">
    <property type="entry name" value="zf-AN1"/>
    <property type="match status" value="1"/>
</dbReference>
<dbReference type="OrthoDB" id="431929at2759"/>
<evidence type="ECO:0000256" key="3">
    <source>
        <dbReference type="ARBA" id="ARBA00022833"/>
    </source>
</evidence>
<evidence type="ECO:0000313" key="7">
    <source>
        <dbReference type="EMBL" id="PWN36021.1"/>
    </source>
</evidence>
<feature type="region of interest" description="Disordered" evidence="5">
    <location>
        <begin position="167"/>
        <end position="208"/>
    </location>
</feature>
<organism evidence="7 8">
    <name type="scientific">Meira miltonrushii</name>
    <dbReference type="NCBI Taxonomy" id="1280837"/>
    <lineage>
        <taxon>Eukaryota</taxon>
        <taxon>Fungi</taxon>
        <taxon>Dikarya</taxon>
        <taxon>Basidiomycota</taxon>
        <taxon>Ustilaginomycotina</taxon>
        <taxon>Exobasidiomycetes</taxon>
        <taxon>Exobasidiales</taxon>
        <taxon>Brachybasidiaceae</taxon>
        <taxon>Meira</taxon>
    </lineage>
</organism>
<dbReference type="STRING" id="1280837.A0A316VJ21"/>
<protein>
    <recommendedName>
        <fullName evidence="6">AN1-type domain-containing protein</fullName>
    </recommendedName>
</protein>
<accession>A0A316VJ21</accession>
<keyword evidence="2 4" id="KW-0863">Zinc-finger</keyword>
<dbReference type="Gene3D" id="4.10.1110.10">
    <property type="entry name" value="AN1-like Zinc finger"/>
    <property type="match status" value="2"/>
</dbReference>
<gene>
    <name evidence="7" type="ORF">FA14DRAFT_179387</name>
</gene>
<reference evidence="7 8" key="1">
    <citation type="journal article" date="2018" name="Mol. Biol. Evol.">
        <title>Broad Genomic Sampling Reveals a Smut Pathogenic Ancestry of the Fungal Clade Ustilaginomycotina.</title>
        <authorList>
            <person name="Kijpornyongpan T."/>
            <person name="Mondo S.J."/>
            <person name="Barry K."/>
            <person name="Sandor L."/>
            <person name="Lee J."/>
            <person name="Lipzen A."/>
            <person name="Pangilinan J."/>
            <person name="LaButti K."/>
            <person name="Hainaut M."/>
            <person name="Henrissat B."/>
            <person name="Grigoriev I.V."/>
            <person name="Spatafora J.W."/>
            <person name="Aime M.C."/>
        </authorList>
    </citation>
    <scope>NUCLEOTIDE SEQUENCE [LARGE SCALE GENOMIC DNA]</scope>
    <source>
        <strain evidence="7 8">MCA 3882</strain>
    </source>
</reference>
<keyword evidence="8" id="KW-1185">Reference proteome</keyword>
<name>A0A316VJ21_9BASI</name>
<proteinExistence type="predicted"/>
<evidence type="ECO:0000256" key="2">
    <source>
        <dbReference type="ARBA" id="ARBA00022771"/>
    </source>
</evidence>
<dbReference type="RefSeq" id="XP_025356323.1">
    <property type="nucleotide sequence ID" value="XM_025500917.1"/>
</dbReference>
<dbReference type="PANTHER" id="PTHR14677:SF40">
    <property type="entry name" value="CDC48-ASSOCIATED UBIQUITIN-LIKE_ZINC FINGER PROTEIN 1"/>
    <property type="match status" value="1"/>
</dbReference>
<dbReference type="GeneID" id="37022698"/>
<evidence type="ECO:0000256" key="1">
    <source>
        <dbReference type="ARBA" id="ARBA00022723"/>
    </source>
</evidence>
<feature type="compositionally biased region" description="Basic and acidic residues" evidence="5">
    <location>
        <begin position="176"/>
        <end position="208"/>
    </location>
</feature>
<dbReference type="Proteomes" id="UP000245771">
    <property type="component" value="Unassembled WGS sequence"/>
</dbReference>
<evidence type="ECO:0000256" key="5">
    <source>
        <dbReference type="SAM" id="MobiDB-lite"/>
    </source>
</evidence>
<dbReference type="AlphaFoldDB" id="A0A316VJ21"/>
<dbReference type="PANTHER" id="PTHR14677">
    <property type="entry name" value="ARSENITE INDUCUBLE RNA ASSOCIATED PROTEIN AIP-1-RELATED"/>
    <property type="match status" value="1"/>
</dbReference>
<dbReference type="EMBL" id="KZ819603">
    <property type="protein sequence ID" value="PWN36021.1"/>
    <property type="molecule type" value="Genomic_DNA"/>
</dbReference>
<feature type="region of interest" description="Disordered" evidence="5">
    <location>
        <begin position="68"/>
        <end position="100"/>
    </location>
</feature>
<keyword evidence="3" id="KW-0862">Zinc</keyword>
<evidence type="ECO:0000256" key="4">
    <source>
        <dbReference type="PROSITE-ProRule" id="PRU00449"/>
    </source>
</evidence>
<dbReference type="SMART" id="SM00154">
    <property type="entry name" value="ZnF_AN1"/>
    <property type="match status" value="2"/>
</dbReference>
<dbReference type="SUPFAM" id="SSF118310">
    <property type="entry name" value="AN1-like Zinc finger"/>
    <property type="match status" value="2"/>
</dbReference>
<dbReference type="InterPro" id="IPR035896">
    <property type="entry name" value="AN1-like_Znf"/>
</dbReference>
<feature type="domain" description="AN1-type" evidence="6">
    <location>
        <begin position="1"/>
        <end position="49"/>
    </location>
</feature>
<dbReference type="InParanoid" id="A0A316VJ21"/>
<dbReference type="InterPro" id="IPR000058">
    <property type="entry name" value="Znf_AN1"/>
</dbReference>
<dbReference type="GO" id="GO:0008270">
    <property type="term" value="F:zinc ion binding"/>
    <property type="evidence" value="ECO:0007669"/>
    <property type="project" value="UniProtKB-KW"/>
</dbReference>
<evidence type="ECO:0000313" key="8">
    <source>
        <dbReference type="Proteomes" id="UP000245771"/>
    </source>
</evidence>
<evidence type="ECO:0000259" key="6">
    <source>
        <dbReference type="PROSITE" id="PS51039"/>
    </source>
</evidence>
<dbReference type="GO" id="GO:0005737">
    <property type="term" value="C:cytoplasm"/>
    <property type="evidence" value="ECO:0007669"/>
    <property type="project" value="TreeGrafter"/>
</dbReference>